<evidence type="ECO:0000313" key="3">
    <source>
        <dbReference type="EMBL" id="GAA1869432.1"/>
    </source>
</evidence>
<dbReference type="PRINTS" id="PR00040">
    <property type="entry name" value="HTHMERR"/>
</dbReference>
<keyword evidence="1" id="KW-0238">DNA-binding</keyword>
<proteinExistence type="predicted"/>
<protein>
    <recommendedName>
        <fullName evidence="2">HTH merR-type domain-containing protein</fullName>
    </recommendedName>
</protein>
<reference evidence="4" key="1">
    <citation type="journal article" date="2019" name="Int. J. Syst. Evol. Microbiol.">
        <title>The Global Catalogue of Microorganisms (GCM) 10K type strain sequencing project: providing services to taxonomists for standard genome sequencing and annotation.</title>
        <authorList>
            <consortium name="The Broad Institute Genomics Platform"/>
            <consortium name="The Broad Institute Genome Sequencing Center for Infectious Disease"/>
            <person name="Wu L."/>
            <person name="Ma J."/>
        </authorList>
    </citation>
    <scope>NUCLEOTIDE SEQUENCE [LARGE SCALE GENOMIC DNA]</scope>
    <source>
        <strain evidence="4">JCM 14326</strain>
    </source>
</reference>
<dbReference type="Pfam" id="PF13411">
    <property type="entry name" value="MerR_1"/>
    <property type="match status" value="1"/>
</dbReference>
<dbReference type="PANTHER" id="PTHR30204:SF98">
    <property type="entry name" value="HTH-TYPE TRANSCRIPTIONAL REGULATOR ADHR"/>
    <property type="match status" value="1"/>
</dbReference>
<keyword evidence="4" id="KW-1185">Reference proteome</keyword>
<dbReference type="CDD" id="cd01109">
    <property type="entry name" value="HTH_YyaN"/>
    <property type="match status" value="1"/>
</dbReference>
<dbReference type="PROSITE" id="PS50937">
    <property type="entry name" value="HTH_MERR_2"/>
    <property type="match status" value="1"/>
</dbReference>
<feature type="domain" description="HTH merR-type" evidence="2">
    <location>
        <begin position="41"/>
        <end position="109"/>
    </location>
</feature>
<sequence>MTTTALEQFRDLMAGDADGDPRAMLETVVGLFDARFDGESELTIAEVSELVGVSADTLRYYERAGLVSVPRRSSGHRLYDRAAIGRVVFISRLRASDMPIRDIERYVRLVEEGEHTVPDRLGILLAHRERVRQRLADMRWALAIVDFKIDRYDGPAAGRAPASCLPTSTERN</sequence>
<gene>
    <name evidence="3" type="ORF">GCM10009751_30290</name>
</gene>
<accession>A0ABP4ZTE1</accession>
<dbReference type="InterPro" id="IPR000551">
    <property type="entry name" value="MerR-type_HTH_dom"/>
</dbReference>
<dbReference type="Gene3D" id="1.10.1660.10">
    <property type="match status" value="1"/>
</dbReference>
<dbReference type="RefSeq" id="WP_344104435.1">
    <property type="nucleotide sequence ID" value="NZ_BAAANL010000006.1"/>
</dbReference>
<dbReference type="InterPro" id="IPR009061">
    <property type="entry name" value="DNA-bd_dom_put_sf"/>
</dbReference>
<dbReference type="InterPro" id="IPR047057">
    <property type="entry name" value="MerR_fam"/>
</dbReference>
<name>A0ABP4ZTE1_9MICO</name>
<organism evidence="3 4">
    <name type="scientific">Myceligenerans crystallogenes</name>
    <dbReference type="NCBI Taxonomy" id="316335"/>
    <lineage>
        <taxon>Bacteria</taxon>
        <taxon>Bacillati</taxon>
        <taxon>Actinomycetota</taxon>
        <taxon>Actinomycetes</taxon>
        <taxon>Micrococcales</taxon>
        <taxon>Promicromonosporaceae</taxon>
        <taxon>Myceligenerans</taxon>
    </lineage>
</organism>
<dbReference type="PROSITE" id="PS00552">
    <property type="entry name" value="HTH_MERR_1"/>
    <property type="match status" value="1"/>
</dbReference>
<dbReference type="Proteomes" id="UP001501094">
    <property type="component" value="Unassembled WGS sequence"/>
</dbReference>
<dbReference type="PANTHER" id="PTHR30204">
    <property type="entry name" value="REDOX-CYCLING DRUG-SENSING TRANSCRIPTIONAL ACTIVATOR SOXR"/>
    <property type="match status" value="1"/>
</dbReference>
<evidence type="ECO:0000313" key="4">
    <source>
        <dbReference type="Proteomes" id="UP001501094"/>
    </source>
</evidence>
<dbReference type="SUPFAM" id="SSF46955">
    <property type="entry name" value="Putative DNA-binding domain"/>
    <property type="match status" value="1"/>
</dbReference>
<evidence type="ECO:0000259" key="2">
    <source>
        <dbReference type="PROSITE" id="PS50937"/>
    </source>
</evidence>
<dbReference type="EMBL" id="BAAANL010000006">
    <property type="protein sequence ID" value="GAA1869432.1"/>
    <property type="molecule type" value="Genomic_DNA"/>
</dbReference>
<dbReference type="SMART" id="SM00422">
    <property type="entry name" value="HTH_MERR"/>
    <property type="match status" value="1"/>
</dbReference>
<evidence type="ECO:0000256" key="1">
    <source>
        <dbReference type="ARBA" id="ARBA00023125"/>
    </source>
</evidence>
<comment type="caution">
    <text evidence="3">The sequence shown here is derived from an EMBL/GenBank/DDBJ whole genome shotgun (WGS) entry which is preliminary data.</text>
</comment>